<dbReference type="PANTHER" id="PTHR13774">
    <property type="entry name" value="PHENAZINE BIOSYNTHESIS PROTEIN"/>
    <property type="match status" value="1"/>
</dbReference>
<dbReference type="AlphaFoldDB" id="A0AAE3L1C4"/>
<evidence type="ECO:0000313" key="4">
    <source>
        <dbReference type="Proteomes" id="UP001204445"/>
    </source>
</evidence>
<dbReference type="GO" id="GO:0005737">
    <property type="term" value="C:cytoplasm"/>
    <property type="evidence" value="ECO:0007669"/>
    <property type="project" value="TreeGrafter"/>
</dbReference>
<comment type="similarity">
    <text evidence="1">Belongs to the PhzF family.</text>
</comment>
<evidence type="ECO:0000256" key="2">
    <source>
        <dbReference type="PIRSR" id="PIRSR016184-1"/>
    </source>
</evidence>
<dbReference type="SUPFAM" id="SSF54506">
    <property type="entry name" value="Diaminopimelate epimerase-like"/>
    <property type="match status" value="1"/>
</dbReference>
<proteinExistence type="inferred from homology"/>
<dbReference type="InterPro" id="IPR003719">
    <property type="entry name" value="Phenazine_PhzF-like"/>
</dbReference>
<dbReference type="Pfam" id="PF02567">
    <property type="entry name" value="PhzC-PhzF"/>
    <property type="match status" value="1"/>
</dbReference>
<reference evidence="3" key="1">
    <citation type="submission" date="2022-08" db="EMBL/GenBank/DDBJ databases">
        <title>Genomic Encyclopedia of Type Strains, Phase III (KMG-III): the genomes of soil and plant-associated and newly described type strains.</title>
        <authorList>
            <person name="Whitman W."/>
        </authorList>
    </citation>
    <scope>NUCLEOTIDE SEQUENCE</scope>
    <source>
        <strain evidence="3">HMT 1</strain>
    </source>
</reference>
<dbReference type="PANTHER" id="PTHR13774:SF32">
    <property type="entry name" value="ANTISENSE-ENHANCING SEQUENCE 1"/>
    <property type="match status" value="1"/>
</dbReference>
<keyword evidence="4" id="KW-1185">Reference proteome</keyword>
<accession>A0AAE3L1C4</accession>
<protein>
    <submittedName>
        <fullName evidence="3">Trans-2,3-dihydro-3-hydroxyanthranilate isomerase</fullName>
        <ecNumber evidence="3">5.3.3.17</ecNumber>
    </submittedName>
</protein>
<sequence>MAETMTELNYYTLDVFTERVFGGNPLAVIPDAPDLDTGLMQSIAREFNYPETVFVRPAEHPDALRRLRIFTPQSELPFAGHPTIGTAQLLAEIGMAPAPASDVTEFLLEEGIGQVPITLQHDHNGGCFTWLTLPQLPEAGLQAPPAARLANMLGLAPEQIGAHGMPVQTGSAGVPMTLIPLRDRQALRDCVLDLHCWRDLLANSDAAQVYLFCRGDDASGVDFHARMFAPALGVPEDPATGAAAAAFAGYLWHATRSAGHYVIAQGEDMLRPSRLHIELSAAGDHLQRVRVGGRAVRVCHGQMRV</sequence>
<dbReference type="GO" id="GO:0102943">
    <property type="term" value="F:trans-2,3-dihydro-3-hydroxy-anthranilate isomerase activity"/>
    <property type="evidence" value="ECO:0007669"/>
    <property type="project" value="UniProtKB-EC"/>
</dbReference>
<name>A0AAE3L1C4_9GAMM</name>
<comment type="caution">
    <text evidence="3">The sequence shown here is derived from an EMBL/GenBank/DDBJ whole genome shotgun (WGS) entry which is preliminary data.</text>
</comment>
<dbReference type="PIRSF" id="PIRSF016184">
    <property type="entry name" value="PhzC_PhzF"/>
    <property type="match status" value="1"/>
</dbReference>
<evidence type="ECO:0000313" key="3">
    <source>
        <dbReference type="EMBL" id="MCS3903370.1"/>
    </source>
</evidence>
<dbReference type="EC" id="5.3.3.17" evidence="3"/>
<organism evidence="3 4">
    <name type="scientific">Methylohalomonas lacus</name>
    <dbReference type="NCBI Taxonomy" id="398773"/>
    <lineage>
        <taxon>Bacteria</taxon>
        <taxon>Pseudomonadati</taxon>
        <taxon>Pseudomonadota</taxon>
        <taxon>Gammaproteobacteria</taxon>
        <taxon>Methylohalomonadales</taxon>
        <taxon>Methylohalomonadaceae</taxon>
        <taxon>Methylohalomonas</taxon>
    </lineage>
</organism>
<dbReference type="NCBIfam" id="TIGR00654">
    <property type="entry name" value="PhzF_family"/>
    <property type="match status" value="1"/>
</dbReference>
<dbReference type="RefSeq" id="WP_259055084.1">
    <property type="nucleotide sequence ID" value="NZ_JANUCT010000008.1"/>
</dbReference>
<feature type="active site" evidence="2">
    <location>
        <position position="51"/>
    </location>
</feature>
<dbReference type="Gene3D" id="3.10.310.10">
    <property type="entry name" value="Diaminopimelate Epimerase, Chain A, domain 1"/>
    <property type="match status" value="2"/>
</dbReference>
<dbReference type="EMBL" id="JANUCT010000008">
    <property type="protein sequence ID" value="MCS3903370.1"/>
    <property type="molecule type" value="Genomic_DNA"/>
</dbReference>
<dbReference type="Proteomes" id="UP001204445">
    <property type="component" value="Unassembled WGS sequence"/>
</dbReference>
<gene>
    <name evidence="3" type="ORF">J2T55_001391</name>
</gene>
<evidence type="ECO:0000256" key="1">
    <source>
        <dbReference type="ARBA" id="ARBA00008270"/>
    </source>
</evidence>
<keyword evidence="3" id="KW-0413">Isomerase</keyword>